<organism evidence="1 2">
    <name type="scientific">Roseivivax halodurans JCM 10272</name>
    <dbReference type="NCBI Taxonomy" id="1449350"/>
    <lineage>
        <taxon>Bacteria</taxon>
        <taxon>Pseudomonadati</taxon>
        <taxon>Pseudomonadota</taxon>
        <taxon>Alphaproteobacteria</taxon>
        <taxon>Rhodobacterales</taxon>
        <taxon>Roseobacteraceae</taxon>
        <taxon>Roseivivax</taxon>
    </lineage>
</organism>
<evidence type="ECO:0008006" key="3">
    <source>
        <dbReference type="Google" id="ProtNLM"/>
    </source>
</evidence>
<dbReference type="Proteomes" id="UP000022447">
    <property type="component" value="Unassembled WGS sequence"/>
</dbReference>
<accession>X7EA90</accession>
<name>X7EA90_9RHOB</name>
<dbReference type="InterPro" id="IPR027417">
    <property type="entry name" value="P-loop_NTPase"/>
</dbReference>
<proteinExistence type="predicted"/>
<sequence length="209" mass="23241">MVGQDNSAIDHLVIVAGVSCTGKTTLLRQLKGRTPPLLPGPFADLDLPAFEMLNAMDAGGATPLPSNCLLHYDLFRPMTFYGALYFEADPVLDRLASARHRSVLTLWEDPGTLFARSLARRRYLWRKVLTPSSLIRFGTNLGSYRGAKARRERMHPWLSDPGGLWSHYTRWFEFLDAAGVEAHWCGRTSNGLADAVPVKAPPSEPFWSA</sequence>
<evidence type="ECO:0000313" key="2">
    <source>
        <dbReference type="Proteomes" id="UP000022447"/>
    </source>
</evidence>
<keyword evidence="2" id="KW-1185">Reference proteome</keyword>
<dbReference type="EMBL" id="JALZ01000048">
    <property type="protein sequence ID" value="ETX12852.1"/>
    <property type="molecule type" value="Genomic_DNA"/>
</dbReference>
<protein>
    <recommendedName>
        <fullName evidence="3">Adenylate kinase</fullName>
    </recommendedName>
</protein>
<reference evidence="1 2" key="1">
    <citation type="submission" date="2014-01" db="EMBL/GenBank/DDBJ databases">
        <title>Roseivivax halodurans JCM 10272 Genome Sequencing.</title>
        <authorList>
            <person name="Lai Q."/>
            <person name="Li G."/>
            <person name="Shao Z."/>
        </authorList>
    </citation>
    <scope>NUCLEOTIDE SEQUENCE [LARGE SCALE GENOMIC DNA]</scope>
    <source>
        <strain evidence="1 2">JCM 10272</strain>
    </source>
</reference>
<dbReference type="AlphaFoldDB" id="X7EA90"/>
<evidence type="ECO:0000313" key="1">
    <source>
        <dbReference type="EMBL" id="ETX12852.1"/>
    </source>
</evidence>
<dbReference type="SUPFAM" id="SSF52540">
    <property type="entry name" value="P-loop containing nucleoside triphosphate hydrolases"/>
    <property type="match status" value="1"/>
</dbReference>
<comment type="caution">
    <text evidence="1">The sequence shown here is derived from an EMBL/GenBank/DDBJ whole genome shotgun (WGS) entry which is preliminary data.</text>
</comment>
<gene>
    <name evidence="1" type="ORF">OCH239_15620</name>
</gene>